<dbReference type="AlphaFoldDB" id="A0A9X2VLL2"/>
<name>A0A9X2VLL2_9PSEU</name>
<accession>A0A9X2VLL2</accession>
<reference evidence="1" key="1">
    <citation type="submission" date="2022-08" db="EMBL/GenBank/DDBJ databases">
        <authorList>
            <person name="Tistechok S."/>
            <person name="Samborskyy M."/>
            <person name="Roman I."/>
        </authorList>
    </citation>
    <scope>NUCLEOTIDE SEQUENCE</scope>
    <source>
        <strain evidence="1">DSM 103496</strain>
    </source>
</reference>
<dbReference type="RefSeq" id="WP_259624252.1">
    <property type="nucleotide sequence ID" value="NZ_JANYMP010000007.1"/>
</dbReference>
<dbReference type="InterPro" id="IPR010775">
    <property type="entry name" value="DUF1365"/>
</dbReference>
<keyword evidence="2" id="KW-1185">Reference proteome</keyword>
<dbReference type="Proteomes" id="UP001141259">
    <property type="component" value="Unassembled WGS sequence"/>
</dbReference>
<organism evidence="1 2">
    <name type="scientific">Umezawaea endophytica</name>
    <dbReference type="NCBI Taxonomy" id="1654476"/>
    <lineage>
        <taxon>Bacteria</taxon>
        <taxon>Bacillati</taxon>
        <taxon>Actinomycetota</taxon>
        <taxon>Actinomycetes</taxon>
        <taxon>Pseudonocardiales</taxon>
        <taxon>Pseudonocardiaceae</taxon>
        <taxon>Umezawaea</taxon>
    </lineage>
</organism>
<gene>
    <name evidence="1" type="ORF">NZH93_17975</name>
</gene>
<sequence>MTVPALYDGSVVHVRREHLARVFQHRLYMWLVDLDELPSLPWWVRPFSGFRASDHTGLPDRSIRQNIDAWLLTRGVRLDGGRILMLSSARVLGHVFNPLSIFWCHRADGALECAVAEVHNTYGGRHLYLVRLDDLARGRAKKEFYVSPFLRLGGDYHMRLPLPGERLSLTVSLHQHGRTTFTAVLTGRRVPADPGTVARMGLTRPLIPQRVSLLIRWHGLALWLRGLPITPRHRRRSS</sequence>
<dbReference type="EMBL" id="JANYMP010000007">
    <property type="protein sequence ID" value="MCS7478751.1"/>
    <property type="molecule type" value="Genomic_DNA"/>
</dbReference>
<dbReference type="Pfam" id="PF07103">
    <property type="entry name" value="DUF1365"/>
    <property type="match status" value="1"/>
</dbReference>
<evidence type="ECO:0000313" key="2">
    <source>
        <dbReference type="Proteomes" id="UP001141259"/>
    </source>
</evidence>
<protein>
    <submittedName>
        <fullName evidence="1">DUF1365 domain-containing protein</fullName>
    </submittedName>
</protein>
<dbReference type="PANTHER" id="PTHR33973">
    <property type="entry name" value="OS07G0153300 PROTEIN"/>
    <property type="match status" value="1"/>
</dbReference>
<comment type="caution">
    <text evidence="1">The sequence shown here is derived from an EMBL/GenBank/DDBJ whole genome shotgun (WGS) entry which is preliminary data.</text>
</comment>
<evidence type="ECO:0000313" key="1">
    <source>
        <dbReference type="EMBL" id="MCS7478751.1"/>
    </source>
</evidence>
<dbReference type="PANTHER" id="PTHR33973:SF4">
    <property type="entry name" value="OS07G0153300 PROTEIN"/>
    <property type="match status" value="1"/>
</dbReference>
<proteinExistence type="predicted"/>